<dbReference type="Pfam" id="PF00805">
    <property type="entry name" value="Pentapeptide"/>
    <property type="match status" value="1"/>
</dbReference>
<evidence type="ECO:0000313" key="2">
    <source>
        <dbReference type="EMBL" id="NMF67371.1"/>
    </source>
</evidence>
<evidence type="ECO:0008006" key="4">
    <source>
        <dbReference type="Google" id="ProtNLM"/>
    </source>
</evidence>
<proteinExistence type="predicted"/>
<feature type="non-terminal residue" evidence="2">
    <location>
        <position position="103"/>
    </location>
</feature>
<dbReference type="RefSeq" id="WP_169268909.1">
    <property type="nucleotide sequence ID" value="NZ_QMEC01000276.1"/>
</dbReference>
<evidence type="ECO:0000313" key="3">
    <source>
        <dbReference type="Proteomes" id="UP000762253"/>
    </source>
</evidence>
<organism evidence="2 3">
    <name type="scientific">Brasilonema octagenarum UFV-OR1</name>
    <dbReference type="NCBI Taxonomy" id="417115"/>
    <lineage>
        <taxon>Bacteria</taxon>
        <taxon>Bacillati</taxon>
        <taxon>Cyanobacteriota</taxon>
        <taxon>Cyanophyceae</taxon>
        <taxon>Nostocales</taxon>
        <taxon>Scytonemataceae</taxon>
        <taxon>Brasilonema</taxon>
        <taxon>Octagenarum group</taxon>
    </lineage>
</organism>
<name>A0ABX1MHM9_9CYAN</name>
<keyword evidence="3" id="KW-1185">Reference proteome</keyword>
<feature type="signal peptide" evidence="1">
    <location>
        <begin position="1"/>
        <end position="32"/>
    </location>
</feature>
<dbReference type="EMBL" id="QMEC01000276">
    <property type="protein sequence ID" value="NMF67371.1"/>
    <property type="molecule type" value="Genomic_DNA"/>
</dbReference>
<comment type="caution">
    <text evidence="2">The sequence shown here is derived from an EMBL/GenBank/DDBJ whole genome shotgun (WGS) entry which is preliminary data.</text>
</comment>
<feature type="chain" id="PRO_5045696707" description="Pentapeptide repeat-containing protein" evidence="1">
    <location>
        <begin position="33"/>
        <end position="103"/>
    </location>
</feature>
<accession>A0ABX1MHM9</accession>
<dbReference type="Gene3D" id="2.160.20.80">
    <property type="entry name" value="E3 ubiquitin-protein ligase SopA"/>
    <property type="match status" value="1"/>
</dbReference>
<sequence length="103" mass="10831">MKLTNPQKRDFTKFLAAVALCAPLLVTLPGYAEKPEHVKQLRDTKKCRKCDLSGANLSGANLSGADLSYSNLSGANLSGVSLRGVNLSGVSLRGVNLSGVSLR</sequence>
<dbReference type="Proteomes" id="UP000762253">
    <property type="component" value="Unassembled WGS sequence"/>
</dbReference>
<dbReference type="SUPFAM" id="SSF141571">
    <property type="entry name" value="Pentapeptide repeat-like"/>
    <property type="match status" value="1"/>
</dbReference>
<evidence type="ECO:0000256" key="1">
    <source>
        <dbReference type="SAM" id="SignalP"/>
    </source>
</evidence>
<reference evidence="2 3" key="1">
    <citation type="submission" date="2018-06" db="EMBL/GenBank/DDBJ databases">
        <title>Comparative genomics of Brasilonema spp. strains.</title>
        <authorList>
            <person name="Alvarenga D.O."/>
            <person name="Fiore M.F."/>
            <person name="Varani A.M."/>
        </authorList>
    </citation>
    <scope>NUCLEOTIDE SEQUENCE [LARGE SCALE GENOMIC DNA]</scope>
    <source>
        <strain evidence="2 3">UFV-OR1</strain>
    </source>
</reference>
<dbReference type="PANTHER" id="PTHR14136">
    <property type="entry name" value="BTB_POZ DOMAIN-CONTAINING PROTEIN KCTD9"/>
    <property type="match status" value="1"/>
</dbReference>
<dbReference type="InterPro" id="IPR001646">
    <property type="entry name" value="5peptide_repeat"/>
</dbReference>
<keyword evidence="1" id="KW-0732">Signal</keyword>
<gene>
    <name evidence="2" type="ORF">DP115_33440</name>
</gene>
<dbReference type="InterPro" id="IPR051082">
    <property type="entry name" value="Pentapeptide-BTB/POZ_domain"/>
</dbReference>
<dbReference type="PANTHER" id="PTHR14136:SF17">
    <property type="entry name" value="BTB_POZ DOMAIN-CONTAINING PROTEIN KCTD9"/>
    <property type="match status" value="1"/>
</dbReference>
<protein>
    <recommendedName>
        <fullName evidence="4">Pentapeptide repeat-containing protein</fullName>
    </recommendedName>
</protein>